<gene>
    <name evidence="2" type="ORF">GCM10009741_58180</name>
</gene>
<feature type="region of interest" description="Disordered" evidence="1">
    <location>
        <begin position="176"/>
        <end position="201"/>
    </location>
</feature>
<evidence type="ECO:0000256" key="1">
    <source>
        <dbReference type="SAM" id="MobiDB-lite"/>
    </source>
</evidence>
<evidence type="ECO:0000313" key="2">
    <source>
        <dbReference type="EMBL" id="GAA1546969.1"/>
    </source>
</evidence>
<reference evidence="2 3" key="1">
    <citation type="journal article" date="2019" name="Int. J. Syst. Evol. Microbiol.">
        <title>The Global Catalogue of Microorganisms (GCM) 10K type strain sequencing project: providing services to taxonomists for standard genome sequencing and annotation.</title>
        <authorList>
            <consortium name="The Broad Institute Genomics Platform"/>
            <consortium name="The Broad Institute Genome Sequencing Center for Infectious Disease"/>
            <person name="Wu L."/>
            <person name="Ma J."/>
        </authorList>
    </citation>
    <scope>NUCLEOTIDE SEQUENCE [LARGE SCALE GENOMIC DNA]</scope>
    <source>
        <strain evidence="2 3">JCM 14303</strain>
    </source>
</reference>
<dbReference type="InterPro" id="IPR027417">
    <property type="entry name" value="P-loop_NTPase"/>
</dbReference>
<protein>
    <recommendedName>
        <fullName evidence="4">AAA ATPase-like protein</fullName>
    </recommendedName>
</protein>
<evidence type="ECO:0008006" key="4">
    <source>
        <dbReference type="Google" id="ProtNLM"/>
    </source>
</evidence>
<dbReference type="RefSeq" id="WP_344179791.1">
    <property type="nucleotide sequence ID" value="NZ_BAAANC010000003.1"/>
</dbReference>
<keyword evidence="3" id="KW-1185">Reference proteome</keyword>
<accession>A0ABN2BST4</accession>
<dbReference type="EMBL" id="BAAANC010000003">
    <property type="protein sequence ID" value="GAA1546969.1"/>
    <property type="molecule type" value="Genomic_DNA"/>
</dbReference>
<feature type="compositionally biased region" description="Basic and acidic residues" evidence="1">
    <location>
        <begin position="176"/>
        <end position="192"/>
    </location>
</feature>
<dbReference type="SUPFAM" id="SSF52540">
    <property type="entry name" value="P-loop containing nucleoside triphosphate hydrolases"/>
    <property type="match status" value="1"/>
</dbReference>
<feature type="region of interest" description="Disordered" evidence="1">
    <location>
        <begin position="570"/>
        <end position="590"/>
    </location>
</feature>
<dbReference type="Proteomes" id="UP001500363">
    <property type="component" value="Unassembled WGS sequence"/>
</dbReference>
<comment type="caution">
    <text evidence="2">The sequence shown here is derived from an EMBL/GenBank/DDBJ whole genome shotgun (WGS) entry which is preliminary data.</text>
</comment>
<proteinExistence type="predicted"/>
<evidence type="ECO:0000313" key="3">
    <source>
        <dbReference type="Proteomes" id="UP001500363"/>
    </source>
</evidence>
<sequence length="1024" mass="111360">MSAETMEKFRCWSGEKVAGTVFSDIGALASDADAIFLAAHTPVELDRKKGTEIDPDASGETQVLAALLKDVGDEARNTLIAVTGESGSGKSHVVRWVNAHVSRDDDRYRVLYVPRAVQTLRALLHRIVSDLPGVEDTDLLDRVDAAMGKASPGEIKDRLVNEMRIALNWAIQPRPAEDGETHAEAQAREDRNNILGIPDEQGKRRDGLADLLEEPLISRALLREGGRLDRLVASYYDETSRRDFSEERFGEEDLPVRVAGIRRALRSRPDLEELWSMISADSTDALSLLEDALRQAVPATLGLRSTAGGDTLDGLFRRSRQILKSEGRELILIFEDLTQFGLVDGELYDQFATAPSGDVAPLRVVFAVTDGAFDRMEKTVSTRVTHIFKVGGSAVSDPQKFVGRYLNLVRVGGPRTQLLWDEGGQKADTPWMENACATRNAGQACEFLDTCHRSFGKVAIDGLGDVGLYPYSESALRRAITFLGDEGTPRLVLDECISTNLTEADPRIADGTYPHERVAERFDGHVTVSPDVLAAGVPASERDRTYRARLIWGDERLPLAPGIEEAFSLPRGGETVGVPPPEEEPQKEKEWGIETVVPPKPSPLEPLWQWQNGTGVLSENEVNFYRQTLLALTQSRLQLDQELVHIFEGRGKALLTQRVLNQTSFHFEGARGARAGGSSVAFDLKPTSETVRILVAARWFRDHGHFVADDEKATWKWPSGFAADELMVELEAQLDEWADAAKERFLELSGGSALAGDAVGLRAVALLAVGQSPDALASTDAVLAIPNRPVGQVSDTWGAVQEAAEHVLEFDTSTYVAEFAAVRQGSDGRPQLIDTMEIDRALVAWMADPARELKRVATAQTDPELALRAGNLLTTLISAEERERHAIEAASKSLTDDLEGALPAAVADRALQIGGTAKDSGHFRPSDAWGRFSRAVQLLEDHKGPLQPASIGVGPAGVLRAQSAGRRLMVLARALTLVRDAMKETKNECNRSGGAAGDVEGLRTAVKAQVADLDAIVNKLAGKA</sequence>
<name>A0ABN2BST4_9ACTN</name>
<organism evidence="2 3">
    <name type="scientific">Kribbella lupini</name>
    <dbReference type="NCBI Taxonomy" id="291602"/>
    <lineage>
        <taxon>Bacteria</taxon>
        <taxon>Bacillati</taxon>
        <taxon>Actinomycetota</taxon>
        <taxon>Actinomycetes</taxon>
        <taxon>Propionibacteriales</taxon>
        <taxon>Kribbellaceae</taxon>
        <taxon>Kribbella</taxon>
    </lineage>
</organism>